<dbReference type="InterPro" id="IPR006429">
    <property type="entry name" value="Phage_lambda_portal"/>
</dbReference>
<gene>
    <name evidence="2" type="ORF">GCM10007857_65250</name>
</gene>
<feature type="region of interest" description="Disordered" evidence="1">
    <location>
        <begin position="153"/>
        <end position="173"/>
    </location>
</feature>
<dbReference type="EMBL" id="BSOW01000028">
    <property type="protein sequence ID" value="GLR89811.1"/>
    <property type="molecule type" value="Genomic_DNA"/>
</dbReference>
<sequence length="173" mass="19241">MRWTCQHLPGVSPEAWAEARAAYYETVKVNLQPGIVTHMMKGDRLVLHRPQSPNTVHDALAKSLSREAAKAAGSSAEDVSGDYSQTSFSASRLAQELPWRINKRRRSAIVEPFYQAVFVAWLEEACETGRVRLPETERQALFGRRDAGASGRLRGAMPNLPQLHGGMRPRLCS</sequence>
<dbReference type="Proteomes" id="UP001156905">
    <property type="component" value="Unassembled WGS sequence"/>
</dbReference>
<dbReference type="Pfam" id="PF05136">
    <property type="entry name" value="Phage_portal_2"/>
    <property type="match status" value="1"/>
</dbReference>
<evidence type="ECO:0000256" key="1">
    <source>
        <dbReference type="SAM" id="MobiDB-lite"/>
    </source>
</evidence>
<protein>
    <recommendedName>
        <fullName evidence="4">TrwC relaxase domain-containing protein</fullName>
    </recommendedName>
</protein>
<proteinExistence type="predicted"/>
<evidence type="ECO:0008006" key="4">
    <source>
        <dbReference type="Google" id="ProtNLM"/>
    </source>
</evidence>
<keyword evidence="3" id="KW-1185">Reference proteome</keyword>
<comment type="caution">
    <text evidence="2">The sequence shown here is derived from an EMBL/GenBank/DDBJ whole genome shotgun (WGS) entry which is preliminary data.</text>
</comment>
<accession>A0ABQ6BAY9</accession>
<evidence type="ECO:0000313" key="3">
    <source>
        <dbReference type="Proteomes" id="UP001156905"/>
    </source>
</evidence>
<dbReference type="RefSeq" id="WP_431309680.1">
    <property type="nucleotide sequence ID" value="NZ_BSOW01000028.1"/>
</dbReference>
<evidence type="ECO:0000313" key="2">
    <source>
        <dbReference type="EMBL" id="GLR89811.1"/>
    </source>
</evidence>
<name>A0ABQ6BAY9_9BRAD</name>
<organism evidence="2 3">
    <name type="scientific">Bradyrhizobium iriomotense</name>
    <dbReference type="NCBI Taxonomy" id="441950"/>
    <lineage>
        <taxon>Bacteria</taxon>
        <taxon>Pseudomonadati</taxon>
        <taxon>Pseudomonadota</taxon>
        <taxon>Alphaproteobacteria</taxon>
        <taxon>Hyphomicrobiales</taxon>
        <taxon>Nitrobacteraceae</taxon>
        <taxon>Bradyrhizobium</taxon>
    </lineage>
</organism>
<reference evidence="3" key="1">
    <citation type="journal article" date="2019" name="Int. J. Syst. Evol. Microbiol.">
        <title>The Global Catalogue of Microorganisms (GCM) 10K type strain sequencing project: providing services to taxonomists for standard genome sequencing and annotation.</title>
        <authorList>
            <consortium name="The Broad Institute Genomics Platform"/>
            <consortium name="The Broad Institute Genome Sequencing Center for Infectious Disease"/>
            <person name="Wu L."/>
            <person name="Ma J."/>
        </authorList>
    </citation>
    <scope>NUCLEOTIDE SEQUENCE [LARGE SCALE GENOMIC DNA]</scope>
    <source>
        <strain evidence="3">NBRC 102520</strain>
    </source>
</reference>